<gene>
    <name evidence="8" type="ORF">IBL28_18795</name>
</gene>
<sequence length="573" mass="65873">MKKKNIYFTAIFLAAFMWTGCSDFLEVEPKSSWKAESFYSTREEADLALSGIYSELANDDVYGWKFNVLLEAGTDESYTNDPNNPTWDDAKYAHTPSSDAIKNIWLRFYTCIQLVNQFEKNLNPDLFTAEAYNNLLAKARFMRAFCYYNLAGWFGPVPLRLTPSYSQEDNNVPASPLIDVYTQVESDYLFAAEHLKHANSSEYVPGEPNKMAAHGLLARLYLRMGGFQPYLSGSEAGSYFENNQQYFEKAREQCEIIINDGWHGIVPYAVDSMSYRNHFLSYLQDRYDLRESLFEISFGNFQSMGLTVDGRLGNINGVEFVGTQDIPRGFCKVNVGLPVYHIYSQEDTRREWNIAGYRNKYSSANRAYTMSYIFDYPLNQEYGIGKFRRWEPSNLNALKEEEKITDAGYTILNNTPGSDTDPNFTSINFPVLRYSDVLLMHAEAVIGGRFGTAAANDAALNDLNTVRERVGLEPYTGSLNHDDFFKEIVDERLRELCFEGLRKQDLIRWDLLEEKLMETNETISNHALFNSTNQFHQTYLSPGNNFDRARHLLLPYPLQETLINQSLEQRTGW</sequence>
<accession>A0A926Q5D0</accession>
<dbReference type="InterPro" id="IPR011990">
    <property type="entry name" value="TPR-like_helical_dom_sf"/>
</dbReference>
<evidence type="ECO:0000313" key="9">
    <source>
        <dbReference type="Proteomes" id="UP000653730"/>
    </source>
</evidence>
<evidence type="ECO:0000256" key="1">
    <source>
        <dbReference type="ARBA" id="ARBA00004442"/>
    </source>
</evidence>
<name>A0A926Q5D0_9FLAO</name>
<dbReference type="Gene3D" id="1.25.40.390">
    <property type="match status" value="1"/>
</dbReference>
<keyword evidence="5" id="KW-0998">Cell outer membrane</keyword>
<dbReference type="RefSeq" id="WP_187967150.1">
    <property type="nucleotide sequence ID" value="NZ_JACVDC010000085.1"/>
</dbReference>
<evidence type="ECO:0000256" key="4">
    <source>
        <dbReference type="ARBA" id="ARBA00023136"/>
    </source>
</evidence>
<dbReference type="Proteomes" id="UP000653730">
    <property type="component" value="Unassembled WGS sequence"/>
</dbReference>
<comment type="similarity">
    <text evidence="2">Belongs to the SusD family.</text>
</comment>
<keyword evidence="4" id="KW-0472">Membrane</keyword>
<dbReference type="InterPro" id="IPR033985">
    <property type="entry name" value="SusD-like_N"/>
</dbReference>
<dbReference type="InterPro" id="IPR012944">
    <property type="entry name" value="SusD_RagB_dom"/>
</dbReference>
<dbReference type="Pfam" id="PF07980">
    <property type="entry name" value="SusD_RagB"/>
    <property type="match status" value="1"/>
</dbReference>
<keyword evidence="9" id="KW-1185">Reference proteome</keyword>
<evidence type="ECO:0000256" key="2">
    <source>
        <dbReference type="ARBA" id="ARBA00006275"/>
    </source>
</evidence>
<dbReference type="EMBL" id="JACVDC010000085">
    <property type="protein sequence ID" value="MBC9798026.1"/>
    <property type="molecule type" value="Genomic_DNA"/>
</dbReference>
<organism evidence="8 9">
    <name type="scientific">Sinomicrobium weinanense</name>
    <dbReference type="NCBI Taxonomy" id="2842200"/>
    <lineage>
        <taxon>Bacteria</taxon>
        <taxon>Pseudomonadati</taxon>
        <taxon>Bacteroidota</taxon>
        <taxon>Flavobacteriia</taxon>
        <taxon>Flavobacteriales</taxon>
        <taxon>Flavobacteriaceae</taxon>
        <taxon>Sinomicrobium</taxon>
    </lineage>
</organism>
<keyword evidence="3" id="KW-0732">Signal</keyword>
<proteinExistence type="inferred from homology"/>
<evidence type="ECO:0000256" key="3">
    <source>
        <dbReference type="ARBA" id="ARBA00022729"/>
    </source>
</evidence>
<protein>
    <submittedName>
        <fullName evidence="8">RagB/SusD family nutrient uptake outer membrane protein</fullName>
    </submittedName>
</protein>
<dbReference type="AlphaFoldDB" id="A0A926Q5D0"/>
<comment type="caution">
    <text evidence="8">The sequence shown here is derived from an EMBL/GenBank/DDBJ whole genome shotgun (WGS) entry which is preliminary data.</text>
</comment>
<dbReference type="SUPFAM" id="SSF48452">
    <property type="entry name" value="TPR-like"/>
    <property type="match status" value="1"/>
</dbReference>
<reference evidence="8 9" key="1">
    <citation type="submission" date="2020-09" db="EMBL/GenBank/DDBJ databases">
        <title>Sinomicrobium weinanense sp. nov., a halophilic bacteria isolated from saline-alkali soil.</title>
        <authorList>
            <person name="Wu P."/>
            <person name="Ren H."/>
            <person name="Mei Y."/>
            <person name="Liang Y."/>
            <person name="Chen Z."/>
        </authorList>
    </citation>
    <scope>NUCLEOTIDE SEQUENCE [LARGE SCALE GENOMIC DNA]</scope>
    <source>
        <strain evidence="8 9">FJxs</strain>
    </source>
</reference>
<comment type="subcellular location">
    <subcellularLocation>
        <location evidence="1">Cell outer membrane</location>
    </subcellularLocation>
</comment>
<feature type="domain" description="RagB/SusD" evidence="6">
    <location>
        <begin position="339"/>
        <end position="573"/>
    </location>
</feature>
<dbReference type="Pfam" id="PF14322">
    <property type="entry name" value="SusD-like_3"/>
    <property type="match status" value="1"/>
</dbReference>
<evidence type="ECO:0000313" key="8">
    <source>
        <dbReference type="EMBL" id="MBC9798026.1"/>
    </source>
</evidence>
<evidence type="ECO:0000256" key="5">
    <source>
        <dbReference type="ARBA" id="ARBA00023237"/>
    </source>
</evidence>
<evidence type="ECO:0000259" key="7">
    <source>
        <dbReference type="Pfam" id="PF14322"/>
    </source>
</evidence>
<evidence type="ECO:0000259" key="6">
    <source>
        <dbReference type="Pfam" id="PF07980"/>
    </source>
</evidence>
<dbReference type="PROSITE" id="PS51257">
    <property type="entry name" value="PROKAR_LIPOPROTEIN"/>
    <property type="match status" value="1"/>
</dbReference>
<dbReference type="GO" id="GO:0009279">
    <property type="term" value="C:cell outer membrane"/>
    <property type="evidence" value="ECO:0007669"/>
    <property type="project" value="UniProtKB-SubCell"/>
</dbReference>
<feature type="domain" description="SusD-like N-terminal" evidence="7">
    <location>
        <begin position="23"/>
        <end position="222"/>
    </location>
</feature>